<accession>A0ABS8HEZ1</accession>
<proteinExistence type="predicted"/>
<dbReference type="EMBL" id="JAJGQJ010000022">
    <property type="protein sequence ID" value="MCC4620642.1"/>
    <property type="molecule type" value="Genomic_DNA"/>
</dbReference>
<sequence>MLRSTFVTESVSMAVSLRSPPPALCVLFLLLATLSACERTTPGAPPGTAATPAAIAAGIDWNEGHVKKVFEEAQKTGKPVLLY</sequence>
<keyword evidence="2" id="KW-1185">Reference proteome</keyword>
<reference evidence="1 2" key="1">
    <citation type="submission" date="2021-10" db="EMBL/GenBank/DDBJ databases">
        <title>Genome sequencing of Xanthomonas strains from NCPPB.</title>
        <authorList>
            <person name="Hussein R."/>
            <person name="Harrison J."/>
            <person name="Studholme D.J."/>
            <person name="Vicente J."/>
            <person name="Grant M."/>
        </authorList>
    </citation>
    <scope>NUCLEOTIDE SEQUENCE [LARGE SCALE GENOMIC DNA]</scope>
    <source>
        <strain evidence="1 2">NCPPB 101</strain>
    </source>
</reference>
<dbReference type="Proteomes" id="UP001199206">
    <property type="component" value="Unassembled WGS sequence"/>
</dbReference>
<comment type="caution">
    <text evidence="1">The sequence shown here is derived from an EMBL/GenBank/DDBJ whole genome shotgun (WGS) entry which is preliminary data.</text>
</comment>
<protein>
    <submittedName>
        <fullName evidence="1">Uncharacterized protein</fullName>
    </submittedName>
</protein>
<organism evidence="1 2">
    <name type="scientific">Xanthomonas cassavae CFBP 4642</name>
    <dbReference type="NCBI Taxonomy" id="1219375"/>
    <lineage>
        <taxon>Bacteria</taxon>
        <taxon>Pseudomonadati</taxon>
        <taxon>Pseudomonadota</taxon>
        <taxon>Gammaproteobacteria</taxon>
        <taxon>Lysobacterales</taxon>
        <taxon>Lysobacteraceae</taxon>
        <taxon>Xanthomonas</taxon>
    </lineage>
</organism>
<evidence type="ECO:0000313" key="2">
    <source>
        <dbReference type="Proteomes" id="UP001199206"/>
    </source>
</evidence>
<evidence type="ECO:0000313" key="1">
    <source>
        <dbReference type="EMBL" id="MCC4620642.1"/>
    </source>
</evidence>
<name>A0ABS8HEZ1_9XANT</name>
<gene>
    <name evidence="1" type="ORF">LL965_11320</name>
</gene>